<feature type="transmembrane region" description="Helical" evidence="5">
    <location>
        <begin position="52"/>
        <end position="72"/>
    </location>
</feature>
<evidence type="ECO:0000313" key="8">
    <source>
        <dbReference type="Proteomes" id="UP000812440"/>
    </source>
</evidence>
<organism evidence="7 8">
    <name type="scientific">Hymenochirus boettgeri</name>
    <name type="common">Congo dwarf clawed frog</name>
    <dbReference type="NCBI Taxonomy" id="247094"/>
    <lineage>
        <taxon>Eukaryota</taxon>
        <taxon>Metazoa</taxon>
        <taxon>Chordata</taxon>
        <taxon>Craniata</taxon>
        <taxon>Vertebrata</taxon>
        <taxon>Euteleostomi</taxon>
        <taxon>Amphibia</taxon>
        <taxon>Batrachia</taxon>
        <taxon>Anura</taxon>
        <taxon>Pipoidea</taxon>
        <taxon>Pipidae</taxon>
        <taxon>Pipinae</taxon>
        <taxon>Hymenochirus</taxon>
    </lineage>
</organism>
<feature type="transmembrane region" description="Helical" evidence="5">
    <location>
        <begin position="136"/>
        <end position="156"/>
    </location>
</feature>
<dbReference type="OrthoDB" id="8856247at2759"/>
<protein>
    <recommendedName>
        <fullName evidence="6">G-protein coupled receptors family 1 profile domain-containing protein</fullName>
    </recommendedName>
</protein>
<dbReference type="SUPFAM" id="SSF81321">
    <property type="entry name" value="Family A G protein-coupled receptor-like"/>
    <property type="match status" value="1"/>
</dbReference>
<evidence type="ECO:0000256" key="4">
    <source>
        <dbReference type="ARBA" id="ARBA00023136"/>
    </source>
</evidence>
<dbReference type="InterPro" id="IPR017452">
    <property type="entry name" value="GPCR_Rhodpsn_7TM"/>
</dbReference>
<gene>
    <name evidence="7" type="ORF">GDO86_010273</name>
</gene>
<feature type="transmembrane region" description="Helical" evidence="5">
    <location>
        <begin position="197"/>
        <end position="220"/>
    </location>
</feature>
<evidence type="ECO:0000256" key="2">
    <source>
        <dbReference type="ARBA" id="ARBA00022692"/>
    </source>
</evidence>
<dbReference type="PRINTS" id="PR00237">
    <property type="entry name" value="GPCRRHODOPSN"/>
</dbReference>
<evidence type="ECO:0000256" key="1">
    <source>
        <dbReference type="ARBA" id="ARBA00004370"/>
    </source>
</evidence>
<feature type="transmembrane region" description="Helical" evidence="5">
    <location>
        <begin position="105"/>
        <end position="124"/>
    </location>
</feature>
<feature type="transmembrane region" description="Helical" evidence="5">
    <location>
        <begin position="232"/>
        <end position="256"/>
    </location>
</feature>
<evidence type="ECO:0000259" key="6">
    <source>
        <dbReference type="PROSITE" id="PS50262"/>
    </source>
</evidence>
<name>A0A8T2JPX0_9PIPI</name>
<dbReference type="Gene3D" id="1.20.1070.10">
    <property type="entry name" value="Rhodopsin 7-helix transmembrane proteins"/>
    <property type="match status" value="1"/>
</dbReference>
<keyword evidence="2 5" id="KW-0812">Transmembrane</keyword>
<evidence type="ECO:0000313" key="7">
    <source>
        <dbReference type="EMBL" id="KAG8445430.1"/>
    </source>
</evidence>
<proteinExistence type="predicted"/>
<keyword evidence="8" id="KW-1185">Reference proteome</keyword>
<dbReference type="GO" id="GO:0004930">
    <property type="term" value="F:G protein-coupled receptor activity"/>
    <property type="evidence" value="ECO:0007669"/>
    <property type="project" value="InterPro"/>
</dbReference>
<feature type="transmembrane region" description="Helical" evidence="5">
    <location>
        <begin position="78"/>
        <end position="98"/>
    </location>
</feature>
<dbReference type="GO" id="GO:0016020">
    <property type="term" value="C:membrane"/>
    <property type="evidence" value="ECO:0007669"/>
    <property type="project" value="UniProtKB-SubCell"/>
</dbReference>
<evidence type="ECO:0000256" key="3">
    <source>
        <dbReference type="ARBA" id="ARBA00022989"/>
    </source>
</evidence>
<dbReference type="PANTHER" id="PTHR26451:SF928">
    <property type="entry name" value="G-PROTEIN COUPLED RECEPTOR 148-RELATED"/>
    <property type="match status" value="1"/>
</dbReference>
<keyword evidence="3 5" id="KW-1133">Transmembrane helix</keyword>
<reference evidence="7" key="1">
    <citation type="thesis" date="2020" institute="ProQuest LLC" country="789 East Eisenhower Parkway, Ann Arbor, MI, USA">
        <title>Comparative Genomics and Chromosome Evolution.</title>
        <authorList>
            <person name="Mudd A.B."/>
        </authorList>
    </citation>
    <scope>NUCLEOTIDE SEQUENCE</scope>
    <source>
        <strain evidence="7">Female2</strain>
        <tissue evidence="7">Blood</tissue>
    </source>
</reference>
<dbReference type="EMBL" id="JAACNH010000004">
    <property type="protein sequence ID" value="KAG8445430.1"/>
    <property type="molecule type" value="Genomic_DNA"/>
</dbReference>
<keyword evidence="4 5" id="KW-0472">Membrane</keyword>
<dbReference type="AlphaFoldDB" id="A0A8T2JPX0"/>
<comment type="subcellular location">
    <subcellularLocation>
        <location evidence="1">Membrane</location>
    </subcellularLocation>
</comment>
<feature type="domain" description="G-protein coupled receptors family 1 profile" evidence="6">
    <location>
        <begin position="32"/>
        <end position="221"/>
    </location>
</feature>
<dbReference type="InterPro" id="IPR000276">
    <property type="entry name" value="GPCR_Rhodpsn"/>
</dbReference>
<dbReference type="CDD" id="cd00637">
    <property type="entry name" value="7tm_classA_rhodopsin-like"/>
    <property type="match status" value="1"/>
</dbReference>
<dbReference type="Proteomes" id="UP000812440">
    <property type="component" value="Chromosome 5"/>
</dbReference>
<sequence length="284" mass="32622">MGDNSQCTSQSTSELWIFLIPSAICGIFTLLVNPLILVTILKADKLRKETRYILVANVMISDLMFFFFNTIISTCNAIRWYLHKILCFSMIVLSFAAYASCVLTFTVMVIDTYIAVCLPLHYYSLLSLSRTRKVLAAIWIFSILYPLAIFLATETFNMNPLQKQNMCLMFYYGANLYKITKQSGIWARRFSRAKVTLLTHSILLCFYIIPAFVLTAEIMMFKNNFIDMDARLWISAANNAVIMMMPRALAPVLYGLRYREISATIKQWFTRNRVNCPGPSNEPD</sequence>
<feature type="transmembrane region" description="Helical" evidence="5">
    <location>
        <begin position="15"/>
        <end position="40"/>
    </location>
</feature>
<dbReference type="PANTHER" id="PTHR26451">
    <property type="entry name" value="G_PROTEIN_RECEP_F1_2 DOMAIN-CONTAINING PROTEIN"/>
    <property type="match status" value="1"/>
</dbReference>
<dbReference type="PROSITE" id="PS50262">
    <property type="entry name" value="G_PROTEIN_RECEP_F1_2"/>
    <property type="match status" value="1"/>
</dbReference>
<evidence type="ECO:0000256" key="5">
    <source>
        <dbReference type="SAM" id="Phobius"/>
    </source>
</evidence>
<comment type="caution">
    <text evidence="7">The sequence shown here is derived from an EMBL/GenBank/DDBJ whole genome shotgun (WGS) entry which is preliminary data.</text>
</comment>
<accession>A0A8T2JPX0</accession>
<dbReference type="Pfam" id="PF00001">
    <property type="entry name" value="7tm_1"/>
    <property type="match status" value="1"/>
</dbReference>
<dbReference type="InterPro" id="IPR052921">
    <property type="entry name" value="GPCR1_Superfamily_Member"/>
</dbReference>
<dbReference type="GO" id="GO:0004984">
    <property type="term" value="F:olfactory receptor activity"/>
    <property type="evidence" value="ECO:0007669"/>
    <property type="project" value="TreeGrafter"/>
</dbReference>
<dbReference type="GO" id="GO:0005549">
    <property type="term" value="F:odorant binding"/>
    <property type="evidence" value="ECO:0007669"/>
    <property type="project" value="TreeGrafter"/>
</dbReference>